<feature type="domain" description="CW-type" evidence="5">
    <location>
        <begin position="111"/>
        <end position="168"/>
    </location>
</feature>
<keyword evidence="3" id="KW-0862">Zinc</keyword>
<evidence type="ECO:0000256" key="2">
    <source>
        <dbReference type="ARBA" id="ARBA00022771"/>
    </source>
</evidence>
<proteinExistence type="predicted"/>
<evidence type="ECO:0000313" key="6">
    <source>
        <dbReference type="Proteomes" id="UP000050792"/>
    </source>
</evidence>
<name>A0AA85EZD7_9TREM</name>
<dbReference type="SUPFAM" id="SSF46689">
    <property type="entry name" value="Homeodomain-like"/>
    <property type="match status" value="1"/>
</dbReference>
<protein>
    <recommendedName>
        <fullName evidence="5">CW-type domain-containing protein</fullName>
    </recommendedName>
</protein>
<dbReference type="Proteomes" id="UP000050792">
    <property type="component" value="Unassembled WGS sequence"/>
</dbReference>
<sequence>MNISGFEINHGTEFKFCGNPCCSSITPLCFAGIDTLCARNRCKTNWYHFSLGEHVCSNCYEFLNTNTSKHRSQSVNSVWRHRMNSWRREWLKKSSQLGRRRILNAANFLAAQMLPWWLKCNKCGLWRQLPPQTTVGSSKCNYRPDKFTCADVVKFSNNPCSWPVDERAKIVINKPHDFLASMQTHAWLQASPALKVSSSYGVDLAGLSPDPLPGSTDEDEKAASSDSPFSVFEEDGAFSPIDLHAWERFSFSEMSRFPTLYLAVRNLVLCLWFRNPKLLITGKFAANHCFVRGLLRIVLCEHWIPHLIEEFTCRGLINVGVCQIDPFDLAVESDQIVTGVSKEQKQQQIPSKFQLRIIGDSDLTTAVTIRQLWNALYLHQLHVQSSQRVQSQQQKLYFPLSIKLIPSPSVVSVLSTFTNSLNNNSLSNNKLAELLIQFSSLNNTIQSTVELITNKGFDKNMCDNNNGDMKNLTSNALMLKKSKQCPILSVPSLMSPVQIDENKNLSGIFVPLHSWSDRIYTYSHHPVSIFAWQTGLELHPIAKCLLLQPSSSGFVINNNKDNNINKFTLIPSSQSVRIEFHVEAILDLVIQLYSDKTNAEINPKLEEMEGVDFVADINKNDNNTVLKSITHRLLDRTSSVEDCWDEMDAEVRRRLTDLTGNSVEQSLIEYFLASVEYDLTEPLTTNFTELSKSSSMRYLQPLTARLDQLPVCYFNEKTVTSTTVTREFSQQQSNNLNGNNENLTAYVIRTPSSIRNCANESNSCLIPGPINYLWNCLTKNIINESITCDNNDLSQLISIILENCDFNVNTSSLSLSSSSDDNIIDANSSMHIVSTPLKQCNCSDNSNNNYTKEKVISDDLKSIRLNYTNGTELVDWVIVTTPIDRIRLHFVPKSLVSNDMLNRSVQYSKQTYLSIYLPLHLRSILIDEHYLLKNEPYALDVNRSVDKNIGQYSTNARLITITLVYSSSWWRQYTTEGFVSSDPSHTVSSHGDNFSELFSFLPDSRENRGFCHVFRDLRPDINSPGILQTQLFAASADHWWDKTDVLLQTAVDRYLKTHFMISSSTEESQFSDRFNLLSSYIARLQTPNLNSSKNCICIVNNEENDYREQWFHVKRSAWMELVKRTGLLIVNLIQNENYIDYGSRKENCLHINNHINGLTTSEMIYTSNPLHYSGMDAVTSSIQAGLELANLTLRLLPHRNQFHSKFSSLVSTNETVISVDDQSNDTCDPNSNESFNSSHSHQSLDNAKLVQSSWERVQNLNCQFPETYFNNKTECLSARTRRLLKRRHSESDQNLVCLE</sequence>
<dbReference type="InterPro" id="IPR011124">
    <property type="entry name" value="Znf_CW"/>
</dbReference>
<dbReference type="GO" id="GO:0008270">
    <property type="term" value="F:zinc ion binding"/>
    <property type="evidence" value="ECO:0007669"/>
    <property type="project" value="UniProtKB-KW"/>
</dbReference>
<dbReference type="PROSITE" id="PS51050">
    <property type="entry name" value="ZF_CW"/>
    <property type="match status" value="1"/>
</dbReference>
<dbReference type="Gene3D" id="1.10.10.10">
    <property type="entry name" value="Winged helix-like DNA-binding domain superfamily/Winged helix DNA-binding domain"/>
    <property type="match status" value="1"/>
</dbReference>
<keyword evidence="1" id="KW-0479">Metal-binding</keyword>
<reference evidence="7" key="2">
    <citation type="submission" date="2023-11" db="UniProtKB">
        <authorList>
            <consortium name="WormBaseParasite"/>
        </authorList>
    </citation>
    <scope>IDENTIFICATION</scope>
</reference>
<dbReference type="WBParaSite" id="SRDH1_2970.3">
    <property type="protein sequence ID" value="SRDH1_2970.3"/>
    <property type="gene ID" value="SRDH1_2970"/>
</dbReference>
<accession>A0AA85EZD7</accession>
<dbReference type="InterPro" id="IPR009057">
    <property type="entry name" value="Homeodomain-like_sf"/>
</dbReference>
<evidence type="ECO:0000256" key="1">
    <source>
        <dbReference type="ARBA" id="ARBA00022723"/>
    </source>
</evidence>
<keyword evidence="6" id="KW-1185">Reference proteome</keyword>
<organism evidence="6 7">
    <name type="scientific">Schistosoma rodhaini</name>
    <dbReference type="NCBI Taxonomy" id="6188"/>
    <lineage>
        <taxon>Eukaryota</taxon>
        <taxon>Metazoa</taxon>
        <taxon>Spiralia</taxon>
        <taxon>Lophotrochozoa</taxon>
        <taxon>Platyhelminthes</taxon>
        <taxon>Trematoda</taxon>
        <taxon>Digenea</taxon>
        <taxon>Strigeidida</taxon>
        <taxon>Schistosomatoidea</taxon>
        <taxon>Schistosomatidae</taxon>
        <taxon>Schistosoma</taxon>
    </lineage>
</organism>
<reference evidence="6" key="1">
    <citation type="submission" date="2022-06" db="EMBL/GenBank/DDBJ databases">
        <authorList>
            <person name="Berger JAMES D."/>
            <person name="Berger JAMES D."/>
        </authorList>
    </citation>
    <scope>NUCLEOTIDE SEQUENCE [LARGE SCALE GENOMIC DNA]</scope>
</reference>
<feature type="compositionally biased region" description="Low complexity" evidence="4">
    <location>
        <begin position="1230"/>
        <end position="1242"/>
    </location>
</feature>
<keyword evidence="2" id="KW-0863">Zinc-finger</keyword>
<feature type="region of interest" description="Disordered" evidence="4">
    <location>
        <begin position="1221"/>
        <end position="1242"/>
    </location>
</feature>
<evidence type="ECO:0000313" key="7">
    <source>
        <dbReference type="WBParaSite" id="SRDH1_2970.3"/>
    </source>
</evidence>
<evidence type="ECO:0000259" key="5">
    <source>
        <dbReference type="PROSITE" id="PS51050"/>
    </source>
</evidence>
<dbReference type="InterPro" id="IPR036388">
    <property type="entry name" value="WH-like_DNA-bd_sf"/>
</dbReference>
<evidence type="ECO:0000256" key="3">
    <source>
        <dbReference type="ARBA" id="ARBA00022833"/>
    </source>
</evidence>
<evidence type="ECO:0000256" key="4">
    <source>
        <dbReference type="SAM" id="MobiDB-lite"/>
    </source>
</evidence>